<name>A0A8J6T7J1_9DELT</name>
<gene>
    <name evidence="1" type="ORF">H8E19_03460</name>
</gene>
<dbReference type="AlphaFoldDB" id="A0A8J6T7J1"/>
<comment type="caution">
    <text evidence="1">The sequence shown here is derived from an EMBL/GenBank/DDBJ whole genome shotgun (WGS) entry which is preliminary data.</text>
</comment>
<accession>A0A8J6T7J1</accession>
<organism evidence="1 2">
    <name type="scientific">Candidatus Desulfacyla euxinica</name>
    <dbReference type="NCBI Taxonomy" id="2841693"/>
    <lineage>
        <taxon>Bacteria</taxon>
        <taxon>Deltaproteobacteria</taxon>
        <taxon>Candidatus Desulfacyla</taxon>
    </lineage>
</organism>
<evidence type="ECO:0000313" key="1">
    <source>
        <dbReference type="EMBL" id="MBC8176438.1"/>
    </source>
</evidence>
<proteinExistence type="predicted"/>
<dbReference type="EMBL" id="JACNJD010000136">
    <property type="protein sequence ID" value="MBC8176438.1"/>
    <property type="molecule type" value="Genomic_DNA"/>
</dbReference>
<sequence>MDITDKYRLRIQNCVWTIIDLHSSINNEDENEEFLSQFVGLEEAINSLDMSLISEGDILMVEQATNALLREFSALFETGMFLPVYGHTLN</sequence>
<reference evidence="1 2" key="1">
    <citation type="submission" date="2020-08" db="EMBL/GenBank/DDBJ databases">
        <title>Bridging the membrane lipid divide: bacteria of the FCB group superphylum have the potential to synthesize archaeal ether lipids.</title>
        <authorList>
            <person name="Villanueva L."/>
            <person name="Von Meijenfeldt F.A.B."/>
            <person name="Westbye A.B."/>
            <person name="Yadav S."/>
            <person name="Hopmans E.C."/>
            <person name="Dutilh B.E."/>
            <person name="Sinninghe Damste J.S."/>
        </authorList>
    </citation>
    <scope>NUCLEOTIDE SEQUENCE [LARGE SCALE GENOMIC DNA]</scope>
    <source>
        <strain evidence="1">NIOZ-UU27</strain>
    </source>
</reference>
<dbReference type="Proteomes" id="UP000650524">
    <property type="component" value="Unassembled WGS sequence"/>
</dbReference>
<protein>
    <submittedName>
        <fullName evidence="1">Uncharacterized protein</fullName>
    </submittedName>
</protein>
<evidence type="ECO:0000313" key="2">
    <source>
        <dbReference type="Proteomes" id="UP000650524"/>
    </source>
</evidence>